<evidence type="ECO:0000256" key="5">
    <source>
        <dbReference type="RuleBase" id="RU003582"/>
    </source>
</evidence>
<comment type="catalytic activity">
    <reaction evidence="3 5">
        <text>a quinone + NADH + 5 H(+)(in) = a quinol + NAD(+) + 4 H(+)(out)</text>
        <dbReference type="Rhea" id="RHEA:57888"/>
        <dbReference type="ChEBI" id="CHEBI:15378"/>
        <dbReference type="ChEBI" id="CHEBI:24646"/>
        <dbReference type="ChEBI" id="CHEBI:57540"/>
        <dbReference type="ChEBI" id="CHEBI:57945"/>
        <dbReference type="ChEBI" id="CHEBI:132124"/>
    </reaction>
</comment>
<dbReference type="GO" id="GO:0008137">
    <property type="term" value="F:NADH dehydrogenase (ubiquinone) activity"/>
    <property type="evidence" value="ECO:0007669"/>
    <property type="project" value="InterPro"/>
</dbReference>
<organism evidence="7 8">
    <name type="scientific">Frateuria terrea</name>
    <dbReference type="NCBI Taxonomy" id="529704"/>
    <lineage>
        <taxon>Bacteria</taxon>
        <taxon>Pseudomonadati</taxon>
        <taxon>Pseudomonadota</taxon>
        <taxon>Gammaproteobacteria</taxon>
        <taxon>Lysobacterales</taxon>
        <taxon>Rhodanobacteraceae</taxon>
        <taxon>Frateuria</taxon>
    </lineage>
</organism>
<evidence type="ECO:0000313" key="8">
    <source>
        <dbReference type="Proteomes" id="UP000199420"/>
    </source>
</evidence>
<keyword evidence="3" id="KW-0830">Ubiquinone</keyword>
<keyword evidence="2 3" id="KW-0813">Transport</keyword>
<sequence length="243" mass="27392">MTDMPTHSLAARLAARFGDTLSLSAGRGGETTAELSAGDLLSVATALRDEPDFRFEQLIDVCGVDYLGYGQDEWATETVTATGFSRGVEGQAMGRFNWAERPRDADMPRRFAAVVHLLSLTHNRRLRLRVFCDDDALPVVPSLTGIWPVANWFEREAFDLYGILFDGHPDLRRILTDYGFVGHPFRKDFPLIGNVEVRYDPEQQRVVYQPVTIEPRVLVPRVIRDDADLIQAKAEAADNWRQN</sequence>
<keyword evidence="3 4" id="KW-1278">Translocase</keyword>
<dbReference type="Pfam" id="PF00329">
    <property type="entry name" value="Complex1_30kDa"/>
    <property type="match status" value="1"/>
</dbReference>
<evidence type="ECO:0000256" key="1">
    <source>
        <dbReference type="ARBA" id="ARBA00007569"/>
    </source>
</evidence>
<dbReference type="Proteomes" id="UP000199420">
    <property type="component" value="Unassembled WGS sequence"/>
</dbReference>
<dbReference type="GO" id="GO:0005886">
    <property type="term" value="C:plasma membrane"/>
    <property type="evidence" value="ECO:0007669"/>
    <property type="project" value="UniProtKB-SubCell"/>
</dbReference>
<dbReference type="InterPro" id="IPR001268">
    <property type="entry name" value="NADH_UbQ_OxRdtase_30kDa_su"/>
</dbReference>
<keyword evidence="3" id="KW-0472">Membrane</keyword>
<dbReference type="GO" id="GO:0050136">
    <property type="term" value="F:NADH dehydrogenase (quinone) (non-electrogenic) activity"/>
    <property type="evidence" value="ECO:0007669"/>
    <property type="project" value="UniProtKB-UniRule"/>
</dbReference>
<protein>
    <recommendedName>
        <fullName evidence="3">NADH-quinone oxidoreductase subunit C</fullName>
        <ecNumber evidence="3">7.1.1.-</ecNumber>
    </recommendedName>
    <alternativeName>
        <fullName evidence="3">NADH dehydrogenase I subunit C</fullName>
    </alternativeName>
    <alternativeName>
        <fullName evidence="3">NDH-1 subunit C</fullName>
    </alternativeName>
</protein>
<keyword evidence="3" id="KW-1003">Cell membrane</keyword>
<comment type="subunit">
    <text evidence="3">NDH-1 is composed of 14 different subunits. Subunits NuoB, C, D, E, F, and G constitute the peripheral sector of the complex.</text>
</comment>
<gene>
    <name evidence="3" type="primary">nuoC</name>
    <name evidence="7" type="ORF">SAMN04487997_3487</name>
</gene>
<evidence type="ECO:0000313" key="7">
    <source>
        <dbReference type="EMBL" id="SEJ47541.1"/>
    </source>
</evidence>
<dbReference type="NCBIfam" id="NF004730">
    <property type="entry name" value="PRK06074.1-1"/>
    <property type="match status" value="1"/>
</dbReference>
<dbReference type="GO" id="GO:0048038">
    <property type="term" value="F:quinone binding"/>
    <property type="evidence" value="ECO:0007669"/>
    <property type="project" value="UniProtKB-KW"/>
</dbReference>
<keyword evidence="8" id="KW-1185">Reference proteome</keyword>
<proteinExistence type="inferred from homology"/>
<dbReference type="PANTHER" id="PTHR10884">
    <property type="entry name" value="NADH DEHYDROGENASE UBIQUINONE IRON-SULFUR PROTEIN 3"/>
    <property type="match status" value="1"/>
</dbReference>
<name>A0A1H6Z244_9GAMM</name>
<reference evidence="7 8" key="1">
    <citation type="submission" date="2016-10" db="EMBL/GenBank/DDBJ databases">
        <authorList>
            <person name="de Groot N.N."/>
        </authorList>
    </citation>
    <scope>NUCLEOTIDE SEQUENCE [LARGE SCALE GENOMIC DNA]</scope>
    <source>
        <strain evidence="7 8">DSM 26515</strain>
    </source>
</reference>
<dbReference type="EMBL" id="FNYC01000009">
    <property type="protein sequence ID" value="SEJ47541.1"/>
    <property type="molecule type" value="Genomic_DNA"/>
</dbReference>
<dbReference type="PANTHER" id="PTHR10884:SF14">
    <property type="entry name" value="NADH DEHYDROGENASE [UBIQUINONE] IRON-SULFUR PROTEIN 3, MITOCHONDRIAL"/>
    <property type="match status" value="1"/>
</dbReference>
<dbReference type="SUPFAM" id="SSF143243">
    <property type="entry name" value="Nqo5-like"/>
    <property type="match status" value="1"/>
</dbReference>
<dbReference type="HAMAP" id="MF_01357">
    <property type="entry name" value="NDH1_NuoC"/>
    <property type="match status" value="1"/>
</dbReference>
<dbReference type="EC" id="7.1.1.-" evidence="3"/>
<evidence type="ECO:0000256" key="3">
    <source>
        <dbReference type="HAMAP-Rule" id="MF_01357"/>
    </source>
</evidence>
<evidence type="ECO:0000256" key="4">
    <source>
        <dbReference type="RuleBase" id="RU003456"/>
    </source>
</evidence>
<evidence type="ECO:0000259" key="6">
    <source>
        <dbReference type="Pfam" id="PF00329"/>
    </source>
</evidence>
<dbReference type="RefSeq" id="WP_091336618.1">
    <property type="nucleotide sequence ID" value="NZ_FNYC01000009.1"/>
</dbReference>
<keyword evidence="3 4" id="KW-0520">NAD</keyword>
<accession>A0A1H6Z244</accession>
<keyword evidence="3 5" id="KW-0874">Quinone</keyword>
<feature type="domain" description="NADH:ubiquinone oxidoreductase 30kDa subunit" evidence="6">
    <location>
        <begin position="36"/>
        <end position="193"/>
    </location>
</feature>
<dbReference type="AlphaFoldDB" id="A0A1H6Z244"/>
<comment type="subcellular location">
    <subcellularLocation>
        <location evidence="3">Cell membrane</location>
        <topology evidence="3">Peripheral membrane protein</topology>
        <orientation evidence="3">Cytoplasmic side</orientation>
    </subcellularLocation>
</comment>
<dbReference type="InterPro" id="IPR010218">
    <property type="entry name" value="NADH_DH_suC"/>
</dbReference>
<dbReference type="STRING" id="529704.SAMN02927913_2085"/>
<evidence type="ECO:0000256" key="2">
    <source>
        <dbReference type="ARBA" id="ARBA00022448"/>
    </source>
</evidence>
<comment type="similarity">
    <text evidence="1 3 4">Belongs to the complex I 30 kDa subunit family.</text>
</comment>
<dbReference type="InterPro" id="IPR037232">
    <property type="entry name" value="NADH_quin_OxRdtase_su_C/D-like"/>
</dbReference>
<dbReference type="InterPro" id="IPR020396">
    <property type="entry name" value="NADH_UbQ_OxRdtase_CS"/>
</dbReference>
<comment type="function">
    <text evidence="3">NDH-1 shuttles electrons from NADH, via FMN and iron-sulfur (Fe-S) centers, to quinones in the respiratory chain. The immediate electron acceptor for the enzyme in this species is believed to be ubiquinone. Couples the redox reaction to proton translocation (for every two electrons transferred, four hydrogen ions are translocated across the cytoplasmic membrane), and thus conserves the redox energy in a proton gradient.</text>
</comment>
<dbReference type="OrthoDB" id="9803286at2"/>
<dbReference type="PROSITE" id="PS00542">
    <property type="entry name" value="COMPLEX1_30K"/>
    <property type="match status" value="1"/>
</dbReference>
<dbReference type="Gene3D" id="3.30.460.80">
    <property type="entry name" value="NADH:ubiquinone oxidoreductase, 30kDa subunit"/>
    <property type="match status" value="1"/>
</dbReference>